<evidence type="ECO:0000256" key="2">
    <source>
        <dbReference type="ARBA" id="ARBA00010989"/>
    </source>
</evidence>
<feature type="domain" description="FAD dependent oxidoreductase" evidence="6">
    <location>
        <begin position="54"/>
        <end position="444"/>
    </location>
</feature>
<dbReference type="Proteomes" id="UP001054857">
    <property type="component" value="Unassembled WGS sequence"/>
</dbReference>
<dbReference type="SUPFAM" id="SSF51905">
    <property type="entry name" value="FAD/NAD(P)-binding domain"/>
    <property type="match status" value="1"/>
</dbReference>
<reference evidence="7 8" key="1">
    <citation type="journal article" date="2021" name="Sci. Rep.">
        <title>Genome sequencing of the multicellular alga Astrephomene provides insights into convergent evolution of germ-soma differentiation.</title>
        <authorList>
            <person name="Yamashita S."/>
            <person name="Yamamoto K."/>
            <person name="Matsuzaki R."/>
            <person name="Suzuki S."/>
            <person name="Yamaguchi H."/>
            <person name="Hirooka S."/>
            <person name="Minakuchi Y."/>
            <person name="Miyagishima S."/>
            <person name="Kawachi M."/>
            <person name="Toyoda A."/>
            <person name="Nozaki H."/>
        </authorList>
    </citation>
    <scope>NUCLEOTIDE SEQUENCE [LARGE SCALE GENOMIC DNA]</scope>
    <source>
        <strain evidence="7 8">NIES-4017</strain>
    </source>
</reference>
<gene>
    <name evidence="7" type="ORF">Agub_g15480</name>
</gene>
<dbReference type="SUPFAM" id="SSF54373">
    <property type="entry name" value="FAD-linked reductases, C-terminal domain"/>
    <property type="match status" value="1"/>
</dbReference>
<accession>A0AAD3HTY3</accession>
<dbReference type="PANTHER" id="PTHR10961:SF7">
    <property type="entry name" value="FAD DEPENDENT OXIDOREDUCTASE DOMAIN-CONTAINING PROTEIN"/>
    <property type="match status" value="1"/>
</dbReference>
<comment type="similarity">
    <text evidence="2">Belongs to the MSOX/MTOX family.</text>
</comment>
<organism evidence="7 8">
    <name type="scientific">Astrephomene gubernaculifera</name>
    <dbReference type="NCBI Taxonomy" id="47775"/>
    <lineage>
        <taxon>Eukaryota</taxon>
        <taxon>Viridiplantae</taxon>
        <taxon>Chlorophyta</taxon>
        <taxon>core chlorophytes</taxon>
        <taxon>Chlorophyceae</taxon>
        <taxon>CS clade</taxon>
        <taxon>Chlamydomonadales</taxon>
        <taxon>Astrephomenaceae</taxon>
        <taxon>Astrephomene</taxon>
    </lineage>
</organism>
<sequence length="445" mass="47632">MAITNRTGVAAALLPIILNPTRTNALQASFSYLPIATAAVGVPAGLQARIHNYDVAVIGLGAFGSSALYHIARSGLKVIGIERHRPVGHALGSSHGASRIIRLAYFEGLQYGPLLKRSLRLFLELQDELMEQPLAHGKQAPTASPAPLFQRTGMLDVGSVFERALESARAHGLQHEILTGPELTRRFPAYRVPEHWRALYQPDGGVLAPERIVQAHVTLAQRLGAEVVVGETVTSWHTEGDSNDSPVTLTTVPTSDVVAGEAGSGGGGRTITAGAVVMAPGPWIGQLVPELRDLCVPERQVVGWFDIEASARRDFTPERFPVFVLEESPGGTAYYGFPEHGELPGFKIGLYHHLRQDIRDPAALDAVQRTADAADEAALRAGVASYFPAAARGRLLSSSACFFTNTPDGHFLVDRHPLHPQVILCSACSGHGFKMSSGIGQLIAR</sequence>
<evidence type="ECO:0000259" key="6">
    <source>
        <dbReference type="Pfam" id="PF01266"/>
    </source>
</evidence>
<dbReference type="Gene3D" id="3.30.9.10">
    <property type="entry name" value="D-Amino Acid Oxidase, subunit A, domain 2"/>
    <property type="match status" value="1"/>
</dbReference>
<dbReference type="GO" id="GO:0008115">
    <property type="term" value="F:sarcosine oxidase activity"/>
    <property type="evidence" value="ECO:0007669"/>
    <property type="project" value="TreeGrafter"/>
</dbReference>
<feature type="non-terminal residue" evidence="7">
    <location>
        <position position="1"/>
    </location>
</feature>
<dbReference type="EMBL" id="BMAR01000073">
    <property type="protein sequence ID" value="GFR52851.1"/>
    <property type="molecule type" value="Genomic_DNA"/>
</dbReference>
<dbReference type="AlphaFoldDB" id="A0AAD3HTY3"/>
<dbReference type="InterPro" id="IPR045170">
    <property type="entry name" value="MTOX"/>
</dbReference>
<protein>
    <recommendedName>
        <fullName evidence="6">FAD dependent oxidoreductase domain-containing protein</fullName>
    </recommendedName>
</protein>
<keyword evidence="3" id="KW-0285">Flavoprotein</keyword>
<comment type="caution">
    <text evidence="7">The sequence shown here is derived from an EMBL/GenBank/DDBJ whole genome shotgun (WGS) entry which is preliminary data.</text>
</comment>
<dbReference type="Pfam" id="PF01266">
    <property type="entry name" value="DAO"/>
    <property type="match status" value="1"/>
</dbReference>
<name>A0AAD3HTY3_9CHLO</name>
<comment type="cofactor">
    <cofactor evidence="1">
        <name>FAD</name>
        <dbReference type="ChEBI" id="CHEBI:57692"/>
    </cofactor>
</comment>
<evidence type="ECO:0000256" key="5">
    <source>
        <dbReference type="ARBA" id="ARBA00023002"/>
    </source>
</evidence>
<dbReference type="InterPro" id="IPR006076">
    <property type="entry name" value="FAD-dep_OxRdtase"/>
</dbReference>
<keyword evidence="5" id="KW-0560">Oxidoreductase</keyword>
<evidence type="ECO:0000256" key="3">
    <source>
        <dbReference type="ARBA" id="ARBA00022630"/>
    </source>
</evidence>
<keyword evidence="4" id="KW-0274">FAD</keyword>
<dbReference type="GO" id="GO:0050660">
    <property type="term" value="F:flavin adenine dinucleotide binding"/>
    <property type="evidence" value="ECO:0007669"/>
    <property type="project" value="InterPro"/>
</dbReference>
<keyword evidence="8" id="KW-1185">Reference proteome</keyword>
<evidence type="ECO:0000313" key="8">
    <source>
        <dbReference type="Proteomes" id="UP001054857"/>
    </source>
</evidence>
<dbReference type="InterPro" id="IPR036188">
    <property type="entry name" value="FAD/NAD-bd_sf"/>
</dbReference>
<evidence type="ECO:0000256" key="4">
    <source>
        <dbReference type="ARBA" id="ARBA00022827"/>
    </source>
</evidence>
<dbReference type="NCBIfam" id="NF008425">
    <property type="entry name" value="PRK11259.1"/>
    <property type="match status" value="1"/>
</dbReference>
<dbReference type="PANTHER" id="PTHR10961">
    <property type="entry name" value="PEROXISOMAL SARCOSINE OXIDASE"/>
    <property type="match status" value="1"/>
</dbReference>
<evidence type="ECO:0000313" key="7">
    <source>
        <dbReference type="EMBL" id="GFR52851.1"/>
    </source>
</evidence>
<proteinExistence type="inferred from homology"/>
<evidence type="ECO:0000256" key="1">
    <source>
        <dbReference type="ARBA" id="ARBA00001974"/>
    </source>
</evidence>
<dbReference type="Gene3D" id="3.50.50.60">
    <property type="entry name" value="FAD/NAD(P)-binding domain"/>
    <property type="match status" value="1"/>
</dbReference>